<gene>
    <name evidence="1" type="ORF">VNO77_02387</name>
</gene>
<accession>A0AAN9R300</accession>
<evidence type="ECO:0000313" key="2">
    <source>
        <dbReference type="Proteomes" id="UP001367508"/>
    </source>
</evidence>
<protein>
    <submittedName>
        <fullName evidence="1">Uncharacterized protein</fullName>
    </submittedName>
</protein>
<reference evidence="1 2" key="1">
    <citation type="submission" date="2024-01" db="EMBL/GenBank/DDBJ databases">
        <title>The genomes of 5 underutilized Papilionoideae crops provide insights into root nodulation and disease resistanc.</title>
        <authorList>
            <person name="Jiang F."/>
        </authorList>
    </citation>
    <scope>NUCLEOTIDE SEQUENCE [LARGE SCALE GENOMIC DNA]</scope>
    <source>
        <strain evidence="1">LVBAO_FW01</strain>
        <tissue evidence="1">Leaves</tissue>
    </source>
</reference>
<name>A0AAN9R300_CANGL</name>
<dbReference type="EMBL" id="JAYMYQ010000001">
    <property type="protein sequence ID" value="KAK7360395.1"/>
    <property type="molecule type" value="Genomic_DNA"/>
</dbReference>
<proteinExistence type="predicted"/>
<sequence>MPCIRGIPSNISMQTDPWLSTRFRRSHQPLIIRRNLTHSVQMVLPPAQGDRTSGKIWPLSVIMARAKAENINPQFIGSIPYPLQSLLEKVIWYGSKNEDTQKTRVQF</sequence>
<dbReference type="AlphaFoldDB" id="A0AAN9R300"/>
<keyword evidence="2" id="KW-1185">Reference proteome</keyword>
<dbReference type="Proteomes" id="UP001367508">
    <property type="component" value="Unassembled WGS sequence"/>
</dbReference>
<comment type="caution">
    <text evidence="1">The sequence shown here is derived from an EMBL/GenBank/DDBJ whole genome shotgun (WGS) entry which is preliminary data.</text>
</comment>
<evidence type="ECO:0000313" key="1">
    <source>
        <dbReference type="EMBL" id="KAK7360395.1"/>
    </source>
</evidence>
<organism evidence="1 2">
    <name type="scientific">Canavalia gladiata</name>
    <name type="common">Sword bean</name>
    <name type="synonym">Dolichos gladiatus</name>
    <dbReference type="NCBI Taxonomy" id="3824"/>
    <lineage>
        <taxon>Eukaryota</taxon>
        <taxon>Viridiplantae</taxon>
        <taxon>Streptophyta</taxon>
        <taxon>Embryophyta</taxon>
        <taxon>Tracheophyta</taxon>
        <taxon>Spermatophyta</taxon>
        <taxon>Magnoliopsida</taxon>
        <taxon>eudicotyledons</taxon>
        <taxon>Gunneridae</taxon>
        <taxon>Pentapetalae</taxon>
        <taxon>rosids</taxon>
        <taxon>fabids</taxon>
        <taxon>Fabales</taxon>
        <taxon>Fabaceae</taxon>
        <taxon>Papilionoideae</taxon>
        <taxon>50 kb inversion clade</taxon>
        <taxon>NPAAA clade</taxon>
        <taxon>indigoferoid/millettioid clade</taxon>
        <taxon>Phaseoleae</taxon>
        <taxon>Canavalia</taxon>
    </lineage>
</organism>